<accession>A0A3Q2VPM5</accession>
<feature type="domain" description="Cadherin" evidence="20">
    <location>
        <begin position="2067"/>
        <end position="2167"/>
    </location>
</feature>
<dbReference type="PANTHER" id="PTHR24026:SF136">
    <property type="entry name" value="PROTOCADHERIN-23"/>
    <property type="match status" value="1"/>
</dbReference>
<dbReference type="FunFam" id="2.60.40.60:FF:000080">
    <property type="entry name" value="FAT atypical cadherin 1"/>
    <property type="match status" value="1"/>
</dbReference>
<dbReference type="OrthoDB" id="6252479at2759"/>
<sequence length="4360" mass="480425">MFKKGIMMAASGAILLVFASVLTCVTRCEGSYRLGKGSSPLLFTHHLYNAAINENSAPRMYVETQVKMGIEVTDPLWDIKYNIVSGDDDSFFKAEAVKVGNFCFLRIKTRSSNSALLNREVRDSYTLTVEAKESTFGFEAMTKVFVQVLDTNDLKPLFYPASYNVAIREDAPLKSSVTKVSATDADIGSNAEFYYSFTSRAHPFVVDPFTGTVSLIKRLNHTRAQRYDLTVLAEDRTKKISGVQKFGNVARVTVNIQKMTMASPVITPPPEATVSADGKIDINVHVEEGVKPVESLNIIGGDPHKWFEVIPSGVQGSDFQVISTKRIIWSQARFGLNLSLQAKDRSLPSFLSPITQIHIPAYHYSPLAFLEDTYIVTLSEFSPPQTHVLKVSVTSVPFNVTFSIKNNPDTSNFKINPKTGIIITTGKFDYERKDRYEFDVMANHGEAETHIVVEITDENDNSPEFTQTSYQATLDENSPVGSSVLKVAASDKDKGKNGFVTYAIANSGPLPFTIDPFTGIISTSEHLDYELMKRRYHLRVWASDSGGPFSQVSESPVTITLNNINDNIPLFEQVGCNVTVPLDLPVGHEVAKLSAIDLDELQQLRYVIESGNELQVFGINSVTGVIALKQPIPLLQGSFTLRVVATDGKHHSEASVVRITITNRGEDRTLHCKETGIAKQVTDKLIKSIKPILINQEEDTFSDIHITNRHSPKFDTSIPSSIDLVENHPLNSTIVQFKATDNDSGFNSKLVYAISSGNEDGCFSIDTFSGDLRLVCPLDRERKGFYILNITVYDLGIPQTSAWKFIAVNIMDVNDNPPVFDQPRYVIHVPENKEVNSVIFTCRTADLDSDMSGKVQYSLLTMTDMFRMDEFTGELIVTGRLDRESSPKHDLLIEARDQATVGPQLFSTVNLVVILQDINDNPPKFVPKVHKIKVPEDVPVGTLLVWVDSIDLDLGSGGLVTYNLKNTESGIFHLDSSTGALTLERELDFERRPSYNLTVWAVDHGLPRSLSSSCFVEIEVLDVNENLHRPVFSEFVYEALVKEDSAVGTSVVTLTASDKDLGRDGVVRYHIHDGSGLGVFTIDEEAGVIRMTEMLDRETAPHYWLSVYATDLGTEPLITWTHVFIEVLDINDNAPELSQPMYFASVPENVDTVESVIKVSATDVDTSSEGKLSFQMLESHRLHFDIDPNTGVISTVSALDREDKPEHSIEVIVSDNGSPALSSTATVVIQVLDANDNPPKFMEKRFDVKLPERRHDGGKQEVCRILAQDNDEGPNAAVTYSLQENVDEQFEIDPVTGVVTSHGDFLPESYNILTIKATDQGSPSYSSTARLNIEWIALPPASVEPIVFVEPHINFAVIETDRVAQMVGVILTEPHREKWFDIVGGDEEKDFDIQKNTGRLSIARQLDAARRSIYNLTVRVTDGHHSAITQVYVQVLNINEHRPVFLEPLYEVRVPEDTSPWKDILQISAQDGDTNSKLVYSIHSSLHPDSTKLFHLDPKSGVLVMTEELDYEKIAVHTLTVMVRDQGIPVKRNFAKVVVHVEDCNDHSPAFLSPRYEVGVSNLAHAGTEVLRVKALDKDMGSNAHISYSLHSGNIDNVFNIDPDLGSISVSKSLDLQPQDLFHLTLKATDQGFPQRSDLCSVHIHVRVSEQTPPTFLSDDYLTEISELSAIGTPVVTVSASSPAAVHYEIESGNRNGTFYINSYTGLISTQGRLDYETCDSYKLRVTASTTAGAVSRTVVHIYVVDENDNAPVFEQREYQGQIGESAHINSMVMGERNTPLVIRASDSDRDSNSLLTYQILEPEALKVFRIDSSMGTISLISLLDFETKAEYHFTVQVKDSGEPSLYAAEPAKVTVRILDLNDCPPQFTASVYESSIILPAVRDAEVVCITAHDADSAVSYSITEGNLHNAFSIHPNTGLITVNNVSDFRPFYQLHVKAFDGLYRDLAIVNVSVTNLTESDLRFEHKVYSASVSENIKTVKTLAALKVTGCFLNEPLLYSVLNPAGRFTICPTAGLLETTGVPFDREEQDVYDVVVKVQDMRTPPRTAITKVKVFIDDVNDNLPQFLNLPFSMMISEDAEPGDVLYQVTAIDRDLGENGAIVYNLEEDYGLFRIDPDIGDVSLQRPLDFNALNKYVLTVSAIDEGEPSHSIMAQLSIQVRNRTNPVFQTLLYPLKVPEDVPPFTTILHVQARNPEGYRLIYNLEEENASKHFHIDFKTGVLTVTNPLDYESQTMHVLTVRATDSVTGAFSEASIEIEVEDVNDNAPVFSYLMHNVNIAEGLPVDTSVIKLSASDKDSGRNKDLTFHMVKTHGDESDFFKINSQTGLIVTKQVLDYESRKHFNLKIKATDNGTIPLSSETFVTINVTDVNDNPPDFDSSRYKATLDEMAKCGHIVIKIQASDPDTGDLNNLKYKILSGNEGRYFNINESSGIISFSNVCRRNLDPHYNLTVAVSDGVFQKTAPVSIDMINSNRHNPYFKQSVYEAELAENAEAGTRVIRLAAIDPDDGPYGSVDYTIINKLADEKFAISKDGQIVTTQPLDRENPSQRVIAIKVMAKDGGGKVAFCTVKIILTDENDNVPQFKASEYQVSIQSTVNKGSPVIQIMAYDADDGKNADVTYLVDEAEEVTEDIIEINPFTGVVSVKESLVGMENKIFNFKVKARDGSLPFYNSTVPVQVKVVPPEVPLPKFSEPLYTFSAAEDIPIGTEIGAVRADSDMPLIYSLVNGNTVESNKDKVFSLDQESGTLLLQKSIDHEKTKWYQIDVIAQGNHNGTDVASLVSVSIQVQDVNDNQPVFDASPYRAFLAENMPAGTTVIQVTANDPDTDTNGVVTYTLEPLPDDTALDITEVFSIDGESGWITTLRETDCETTRVYRFNVVATDHGGNAKMSSSVLVEVMVTDENDNPPKFTEEVYRGSVVENSTPYEPIVYMTTTDADVSLENRLITCYITAGDPLGQFAIVQVDEGQWGLIVKESLDREARDRYALRVTATDGKFEAPISVDIHVLDINDNSPLCEQLVYKEVVMENSPSSVFVLKVSASDPDVGTNGQISYTLHGPDADKFHLEHRTGELFTLAVLDRERNVEFNLVAKATDGGGRSCQADILLMVQDMNDNPPRFSSSHYEVTVFDNTTVRTPVAVVYAKDPDTGINSEVKYSLLSGDDGYFSLDEFSGILRLERPLNPETPTTFELKVKATDRGLPRHLHSVATVTVDVVSLDDYQPVFMSSEYTAQLPESSAVGSEVLSVSALTRDSSSPDPIVYRIISGNEDGRFQLDSRTGLVTLVAPLDFEVSREYYLSVEGSRGKSPLSDIATVIINVTDVNDNPPVFGRSDYSAEVSEDLSPGRLVMKVTATDEDGPVNNLLRYSIVSGDLLQQFSVDARSGDITVRTALDREEIPHYSLTVQAADEGSPPLSSAVLVAVTVNDVNDNPPVFSQVNHSLLLQEGEAVGSSILQLVVTDKDTPRNGPPFSFHIVSGNEDRRFHVDQGGLLSLSAPLRKKVKVHHQLKIQVTDSGHPPLSSICVVNINVTEESKYPPSVVPLEVSITTSGGLFANRVVGRLHASDQDVQDVLTYSLVSQSPDARSFSVDQADGKIWADEHLEEGSYALNVSVSDGKFTVWTGVKVHVWVATQQALDSGLTLQLVGMSPEEFLGDHWRGLQRSLGQELDLPRQELHLASLQQRPDPRALEALLIWRPQGGPVRPLPTSRLAGIISDIEDSLGLSILRVSHNGCLGSGCPPRGCRNSVRLSGERLGHFTTARATYITPQHTWESACPCNQSALRFDSRSYLRYLHRKDEDNQDFKLSLRFKTIEKQGVIVSTNSSTGWGALQLAGGDLLFRYRCGTTTPASLPIGSHMVSDGGWHSVLLEVNSSSLRLTLDGQHPVSASSVEPCRMLRSHGALLFGSPPELHQQPHNFSGCLEGLELNGEPIRTGDSAEWRGSGSRRVFGVYQCCSGGGACDSSPCKNGGVCEEDATGEPRCRCAGLFHGARCELTDNPCASQPCTPGRVCMPMDQGYLCNCSRENPEARCQDTGCSPNECPQGFGCKVTNGAIYCEPLPLVNPSFGYMEIIHIGAGVLGLVFLVGVFVCIRKRHVQQKKKKPVCVQDSNGYLQSSLAKSLKANSQEVNPIEMSSLVGPTNDLDHTPFRSLRPRSQIGSSAGGSPKTQGPVVCSVAPNLPVRPPSSSDNDSIRKNHWDLDYEVYPADPDYYGRPAVQDFPQFDIVEDTYSTSTMDSRRNSRFGGFPFPLDRCDRRAPLPPCYSNQNLDDFLGPDGLPLPSSQCPNEYTAISYYPTQHTRSLDNVTGYKRLSMRLSVAMPSYAEQASPPPAPNLNQAQPQTRKARQNPRSCDGSSMVESDYGSCEEVMF</sequence>
<dbReference type="SMART" id="SM00112">
    <property type="entry name" value="CA"/>
    <property type="match status" value="32"/>
</dbReference>
<feature type="domain" description="Cadherin" evidence="20">
    <location>
        <begin position="3013"/>
        <end position="3114"/>
    </location>
</feature>
<dbReference type="FunFam" id="2.60.40.60:FF:000021">
    <property type="entry name" value="FAT atypical cadherin 1"/>
    <property type="match status" value="2"/>
</dbReference>
<dbReference type="PRINTS" id="PR00205">
    <property type="entry name" value="CADHERIN"/>
</dbReference>
<dbReference type="FunFam" id="2.60.40.60:FF:000089">
    <property type="entry name" value="FAT atypical cadherin 1"/>
    <property type="match status" value="1"/>
</dbReference>
<dbReference type="InterPro" id="IPR002126">
    <property type="entry name" value="Cadherin-like_dom"/>
</dbReference>
<dbReference type="FunFam" id="2.60.40.60:FF:000065">
    <property type="entry name" value="FAT atypical cadherin 1"/>
    <property type="match status" value="1"/>
</dbReference>
<dbReference type="Ensembl" id="ENSHBUT00000016919.1">
    <property type="protein sequence ID" value="ENSHBUP00000010138.1"/>
    <property type="gene ID" value="ENSHBUG00000011677.1"/>
</dbReference>
<dbReference type="FunFam" id="2.60.40.60:FF:000058">
    <property type="entry name" value="FAT atypical cadherin 3"/>
    <property type="match status" value="1"/>
</dbReference>
<dbReference type="PROSITE" id="PS50025">
    <property type="entry name" value="LAM_G_DOMAIN"/>
    <property type="match status" value="1"/>
</dbReference>
<dbReference type="Gene3D" id="2.60.40.60">
    <property type="entry name" value="Cadherins"/>
    <property type="match status" value="33"/>
</dbReference>
<feature type="region of interest" description="Disordered" evidence="15">
    <location>
        <begin position="4126"/>
        <end position="4185"/>
    </location>
</feature>
<feature type="domain" description="Cadherin" evidence="20">
    <location>
        <begin position="1033"/>
        <end position="1137"/>
    </location>
</feature>
<evidence type="ECO:0000256" key="1">
    <source>
        <dbReference type="ARBA" id="ARBA00004162"/>
    </source>
</evidence>
<feature type="domain" description="Cadherin" evidence="20">
    <location>
        <begin position="3115"/>
        <end position="3219"/>
    </location>
</feature>
<dbReference type="CTD" id="2196"/>
<keyword evidence="8" id="KW-0130">Cell adhesion</keyword>
<evidence type="ECO:0000256" key="12">
    <source>
        <dbReference type="ARBA" id="ARBA00023180"/>
    </source>
</evidence>
<feature type="domain" description="Cadherin" evidence="20">
    <location>
        <begin position="1380"/>
        <end position="1445"/>
    </location>
</feature>
<feature type="domain" description="Cadherin" evidence="20">
    <location>
        <begin position="3324"/>
        <end position="3428"/>
    </location>
</feature>
<dbReference type="FunFam" id="2.60.40.60:FF:000032">
    <property type="entry name" value="FAT atypical cadherin 1"/>
    <property type="match status" value="1"/>
</dbReference>
<dbReference type="FunFam" id="2.60.40.60:FF:000211">
    <property type="entry name" value="Dachsous cadherin-related 2"/>
    <property type="match status" value="1"/>
</dbReference>
<evidence type="ECO:0000256" key="2">
    <source>
        <dbReference type="ARBA" id="ARBA00022475"/>
    </source>
</evidence>
<keyword evidence="3 14" id="KW-0245">EGF-like domain</keyword>
<dbReference type="FunFam" id="2.60.40.60:FF:000276">
    <property type="entry name" value="FAT atypical cadherin 2"/>
    <property type="match status" value="1"/>
</dbReference>
<dbReference type="InterPro" id="IPR013320">
    <property type="entry name" value="ConA-like_dom_sf"/>
</dbReference>
<dbReference type="PROSITE" id="PS50268">
    <property type="entry name" value="CADHERIN_2"/>
    <property type="match status" value="33"/>
</dbReference>
<evidence type="ECO:0000256" key="4">
    <source>
        <dbReference type="ARBA" id="ARBA00022692"/>
    </source>
</evidence>
<dbReference type="FunFam" id="2.60.40.60:FF:000059">
    <property type="entry name" value="FAT atypical cadherin 3"/>
    <property type="match status" value="1"/>
</dbReference>
<feature type="domain" description="Cadherin" evidence="20">
    <location>
        <begin position="159"/>
        <end position="266"/>
    </location>
</feature>
<dbReference type="InterPro" id="IPR015919">
    <property type="entry name" value="Cadherin-like_sf"/>
</dbReference>
<keyword evidence="7 13" id="KW-0106">Calcium</keyword>
<feature type="chain" id="PRO_5018681438" evidence="17">
    <location>
        <begin position="31"/>
        <end position="4360"/>
    </location>
</feature>
<feature type="signal peptide" evidence="17">
    <location>
        <begin position="1"/>
        <end position="30"/>
    </location>
</feature>
<evidence type="ECO:0000259" key="18">
    <source>
        <dbReference type="PROSITE" id="PS50025"/>
    </source>
</evidence>
<dbReference type="InterPro" id="IPR000742">
    <property type="entry name" value="EGF"/>
</dbReference>
<evidence type="ECO:0000256" key="8">
    <source>
        <dbReference type="ARBA" id="ARBA00022889"/>
    </source>
</evidence>
<dbReference type="Proteomes" id="UP000264840">
    <property type="component" value="Unplaced"/>
</dbReference>
<comment type="subcellular location">
    <subcellularLocation>
        <location evidence="1">Cell membrane</location>
        <topology evidence="1">Single-pass membrane protein</topology>
    </subcellularLocation>
</comment>
<feature type="domain" description="EGF-like" evidence="19">
    <location>
        <begin position="3949"/>
        <end position="3986"/>
    </location>
</feature>
<feature type="domain" description="EGF-like" evidence="19">
    <location>
        <begin position="3988"/>
        <end position="4024"/>
    </location>
</feature>
<evidence type="ECO:0000313" key="21">
    <source>
        <dbReference type="Ensembl" id="ENSHBUP00000010138.1"/>
    </source>
</evidence>
<dbReference type="FunFam" id="2.60.40.60:FF:000081">
    <property type="entry name" value="protocadherin Fat 4"/>
    <property type="match status" value="1"/>
</dbReference>
<keyword evidence="22" id="KW-1185">Reference proteome</keyword>
<dbReference type="Gene3D" id="2.10.25.10">
    <property type="entry name" value="Laminin"/>
    <property type="match status" value="1"/>
</dbReference>
<dbReference type="FunFam" id="2.60.40.60:FF:000033">
    <property type="entry name" value="FAT atypical cadherin 1"/>
    <property type="match status" value="2"/>
</dbReference>
<evidence type="ECO:0000256" key="7">
    <source>
        <dbReference type="ARBA" id="ARBA00022837"/>
    </source>
</evidence>
<dbReference type="STRING" id="8153.ENSHBUP00000010138"/>
<dbReference type="SUPFAM" id="SSF49899">
    <property type="entry name" value="Concanavalin A-like lectins/glucanases"/>
    <property type="match status" value="1"/>
</dbReference>
<feature type="domain" description="Laminin G" evidence="18">
    <location>
        <begin position="3772"/>
        <end position="3947"/>
    </location>
</feature>
<keyword evidence="4 16" id="KW-0812">Transmembrane</keyword>
<dbReference type="GO" id="GO:0007156">
    <property type="term" value="P:homophilic cell adhesion via plasma membrane adhesion molecules"/>
    <property type="evidence" value="ECO:0007669"/>
    <property type="project" value="InterPro"/>
</dbReference>
<dbReference type="GeneID" id="102290880"/>
<dbReference type="SUPFAM" id="SSF57196">
    <property type="entry name" value="EGF/Laminin"/>
    <property type="match status" value="1"/>
</dbReference>
<dbReference type="FunFam" id="2.60.40.60:FF:000053">
    <property type="entry name" value="FAT atypical cadherin 3"/>
    <property type="match status" value="1"/>
</dbReference>
<dbReference type="FunFam" id="2.60.40.60:FF:000051">
    <property type="entry name" value="FAT atypical cadherin 1"/>
    <property type="match status" value="1"/>
</dbReference>
<feature type="domain" description="Cadherin" evidence="20">
    <location>
        <begin position="1138"/>
        <end position="1241"/>
    </location>
</feature>
<feature type="domain" description="Cadherin" evidence="20">
    <location>
        <begin position="926"/>
        <end position="1032"/>
    </location>
</feature>
<dbReference type="PROSITE" id="PS50026">
    <property type="entry name" value="EGF_3"/>
    <property type="match status" value="2"/>
</dbReference>
<feature type="domain" description="Cadherin" evidence="20">
    <location>
        <begin position="44"/>
        <end position="158"/>
    </location>
</feature>
<evidence type="ECO:0000256" key="9">
    <source>
        <dbReference type="ARBA" id="ARBA00022989"/>
    </source>
</evidence>
<keyword evidence="9 16" id="KW-1133">Transmembrane helix</keyword>
<feature type="domain" description="Cadherin" evidence="20">
    <location>
        <begin position="1657"/>
        <end position="1754"/>
    </location>
</feature>
<dbReference type="CDD" id="cd00054">
    <property type="entry name" value="EGF_CA"/>
    <property type="match status" value="1"/>
</dbReference>
<feature type="domain" description="Cadherin" evidence="20">
    <location>
        <begin position="2582"/>
        <end position="2688"/>
    </location>
</feature>
<dbReference type="FunFam" id="2.60.40.60:FF:000041">
    <property type="entry name" value="FAT atypical cadherin 1"/>
    <property type="match status" value="1"/>
</dbReference>
<dbReference type="FunFam" id="2.60.40.60:FF:000061">
    <property type="entry name" value="FAT atypical cadherin 3"/>
    <property type="match status" value="1"/>
</dbReference>
<dbReference type="FunFam" id="2.60.40.60:FF:000039">
    <property type="entry name" value="FAT atypical cadherin 3"/>
    <property type="match status" value="1"/>
</dbReference>
<dbReference type="FunFam" id="2.60.40.60:FF:000024">
    <property type="entry name" value="FAT atypical cadherin 3"/>
    <property type="match status" value="1"/>
</dbReference>
<dbReference type="Pfam" id="PF02210">
    <property type="entry name" value="Laminin_G_2"/>
    <property type="match status" value="1"/>
</dbReference>
<feature type="disulfide bond" evidence="14">
    <location>
        <begin position="3976"/>
        <end position="3985"/>
    </location>
</feature>
<evidence type="ECO:0000256" key="15">
    <source>
        <dbReference type="SAM" id="MobiDB-lite"/>
    </source>
</evidence>
<feature type="domain" description="Cadherin" evidence="20">
    <location>
        <begin position="3220"/>
        <end position="3323"/>
    </location>
</feature>
<dbReference type="FunFam" id="2.60.40.60:FF:000066">
    <property type="entry name" value="FAT atypical cadherin 1"/>
    <property type="match status" value="1"/>
</dbReference>
<feature type="domain" description="Cadherin" evidence="20">
    <location>
        <begin position="2689"/>
        <end position="2794"/>
    </location>
</feature>
<feature type="transmembrane region" description="Helical" evidence="16">
    <location>
        <begin position="4063"/>
        <end position="4083"/>
    </location>
</feature>
<feature type="domain" description="Cadherin" evidence="20">
    <location>
        <begin position="2478"/>
        <end position="2581"/>
    </location>
</feature>
<dbReference type="FunFam" id="2.60.40.60:FF:000015">
    <property type="entry name" value="FAT atypical cadherin 1"/>
    <property type="match status" value="1"/>
</dbReference>
<dbReference type="FunFam" id="2.60.40.60:FF:000071">
    <property type="entry name" value="FAT atypical cadherin 1"/>
    <property type="match status" value="1"/>
</dbReference>
<dbReference type="FunFam" id="2.60.40.60:FF:000186">
    <property type="entry name" value="FAT atypical cadherin 2"/>
    <property type="match status" value="1"/>
</dbReference>
<feature type="domain" description="Cadherin" evidence="20">
    <location>
        <begin position="821"/>
        <end position="925"/>
    </location>
</feature>
<dbReference type="GO" id="GO:0009653">
    <property type="term" value="P:anatomical structure morphogenesis"/>
    <property type="evidence" value="ECO:0007669"/>
    <property type="project" value="UniProtKB-ARBA"/>
</dbReference>
<organism evidence="21 22">
    <name type="scientific">Haplochromis burtoni</name>
    <name type="common">Burton's mouthbrooder</name>
    <name type="synonym">Chromis burtoni</name>
    <dbReference type="NCBI Taxonomy" id="8153"/>
    <lineage>
        <taxon>Eukaryota</taxon>
        <taxon>Metazoa</taxon>
        <taxon>Chordata</taxon>
        <taxon>Craniata</taxon>
        <taxon>Vertebrata</taxon>
        <taxon>Euteleostomi</taxon>
        <taxon>Actinopterygii</taxon>
        <taxon>Neopterygii</taxon>
        <taxon>Teleostei</taxon>
        <taxon>Neoteleostei</taxon>
        <taxon>Acanthomorphata</taxon>
        <taxon>Ovalentaria</taxon>
        <taxon>Cichlomorphae</taxon>
        <taxon>Cichliformes</taxon>
        <taxon>Cichlidae</taxon>
        <taxon>African cichlids</taxon>
        <taxon>Pseudocrenilabrinae</taxon>
        <taxon>Haplochromini</taxon>
        <taxon>Haplochromis</taxon>
    </lineage>
</organism>
<feature type="domain" description="Cadherin" evidence="20">
    <location>
        <begin position="1755"/>
        <end position="1868"/>
    </location>
</feature>
<evidence type="ECO:0000256" key="14">
    <source>
        <dbReference type="PROSITE-ProRule" id="PRU00076"/>
    </source>
</evidence>
<feature type="domain" description="Cadherin" evidence="20">
    <location>
        <begin position="466"/>
        <end position="571"/>
    </location>
</feature>
<dbReference type="GeneTree" id="ENSGT00940000158507"/>
<dbReference type="CDD" id="cd11304">
    <property type="entry name" value="Cadherin_repeat"/>
    <property type="match status" value="31"/>
</dbReference>
<feature type="domain" description="Cadherin" evidence="20">
    <location>
        <begin position="716"/>
        <end position="820"/>
    </location>
</feature>
<dbReference type="SUPFAM" id="SSF49313">
    <property type="entry name" value="Cadherin-like"/>
    <property type="match status" value="33"/>
</dbReference>
<feature type="domain" description="Cadherin" evidence="20">
    <location>
        <begin position="1552"/>
        <end position="1656"/>
    </location>
</feature>
<feature type="disulfide bond" evidence="14">
    <location>
        <begin position="4014"/>
        <end position="4023"/>
    </location>
</feature>
<feature type="domain" description="Cadherin" evidence="20">
    <location>
        <begin position="2907"/>
        <end position="3012"/>
    </location>
</feature>
<reference evidence="21" key="2">
    <citation type="submission" date="2025-09" db="UniProtKB">
        <authorList>
            <consortium name="Ensembl"/>
        </authorList>
    </citation>
    <scope>IDENTIFICATION</scope>
</reference>
<dbReference type="OMA" id="QRRENCT"/>
<evidence type="ECO:0000256" key="6">
    <source>
        <dbReference type="ARBA" id="ARBA00022737"/>
    </source>
</evidence>
<protein>
    <submittedName>
        <fullName evidence="21">FAT atypical cadherin 2</fullName>
    </submittedName>
</protein>
<feature type="compositionally biased region" description="Polar residues" evidence="15">
    <location>
        <begin position="4338"/>
        <end position="4348"/>
    </location>
</feature>
<comment type="caution">
    <text evidence="14">Lacks conserved residue(s) required for the propagation of feature annotation.</text>
</comment>
<keyword evidence="5 17" id="KW-0732">Signal</keyword>
<dbReference type="FunFam" id="2.60.40.60:FF:000275">
    <property type="entry name" value="Si:dkey-30k22.7"/>
    <property type="match status" value="1"/>
</dbReference>
<dbReference type="FunFam" id="2.60.40.60:FF:000116">
    <property type="entry name" value="Dachsous cadherin-related 2"/>
    <property type="match status" value="1"/>
</dbReference>
<feature type="domain" description="Cadherin" evidence="20">
    <location>
        <begin position="3552"/>
        <end position="3608"/>
    </location>
</feature>
<dbReference type="InterPro" id="IPR001791">
    <property type="entry name" value="Laminin_G"/>
</dbReference>
<dbReference type="RefSeq" id="XP_005943854.1">
    <property type="nucleotide sequence ID" value="XM_005943792.3"/>
</dbReference>
<dbReference type="FunFam" id="2.60.40.60:FF:000194">
    <property type="entry name" value="FAT atypical cadherin 2"/>
    <property type="match status" value="1"/>
</dbReference>
<dbReference type="GO" id="GO:0005509">
    <property type="term" value="F:calcium ion binding"/>
    <property type="evidence" value="ECO:0007669"/>
    <property type="project" value="UniProtKB-UniRule"/>
</dbReference>
<dbReference type="FunFam" id="2.60.40.60:FF:000215">
    <property type="entry name" value="FAT atypical cadherin 2"/>
    <property type="match status" value="1"/>
</dbReference>
<evidence type="ECO:0000256" key="5">
    <source>
        <dbReference type="ARBA" id="ARBA00022729"/>
    </source>
</evidence>
<feature type="domain" description="Cadherin" evidence="20">
    <location>
        <begin position="3429"/>
        <end position="3533"/>
    </location>
</feature>
<dbReference type="PROSITE" id="PS00232">
    <property type="entry name" value="CADHERIN_1"/>
    <property type="match status" value="15"/>
</dbReference>
<keyword evidence="6" id="KW-0677">Repeat</keyword>
<feature type="domain" description="Cadherin" evidence="20">
    <location>
        <begin position="2269"/>
        <end position="2375"/>
    </location>
</feature>
<feature type="domain" description="Cadherin" evidence="20">
    <location>
        <begin position="2795"/>
        <end position="2906"/>
    </location>
</feature>
<evidence type="ECO:0000259" key="19">
    <source>
        <dbReference type="PROSITE" id="PS50026"/>
    </source>
</evidence>
<proteinExistence type="predicted"/>
<feature type="domain" description="Cadherin" evidence="20">
    <location>
        <begin position="2168"/>
        <end position="2268"/>
    </location>
</feature>
<evidence type="ECO:0000256" key="17">
    <source>
        <dbReference type="SAM" id="SignalP"/>
    </source>
</evidence>
<feature type="domain" description="Cadherin" evidence="20">
    <location>
        <begin position="1242"/>
        <end position="1347"/>
    </location>
</feature>
<evidence type="ECO:0000259" key="20">
    <source>
        <dbReference type="PROSITE" id="PS50268"/>
    </source>
</evidence>
<dbReference type="FunFam" id="2.60.40.60:FF:000026">
    <property type="entry name" value="FAT atypical cadherin 1"/>
    <property type="match status" value="2"/>
</dbReference>
<evidence type="ECO:0000256" key="16">
    <source>
        <dbReference type="SAM" id="Phobius"/>
    </source>
</evidence>
<dbReference type="InterPro" id="IPR020894">
    <property type="entry name" value="Cadherin_CS"/>
</dbReference>
<reference evidence="21" key="1">
    <citation type="submission" date="2025-08" db="UniProtKB">
        <authorList>
            <consortium name="Ensembl"/>
        </authorList>
    </citation>
    <scope>IDENTIFICATION</scope>
</reference>
<feature type="domain" description="Cadherin" evidence="20">
    <location>
        <begin position="572"/>
        <end position="693"/>
    </location>
</feature>
<evidence type="ECO:0000256" key="13">
    <source>
        <dbReference type="PROSITE-ProRule" id="PRU00043"/>
    </source>
</evidence>
<dbReference type="CDD" id="cd00110">
    <property type="entry name" value="LamG"/>
    <property type="match status" value="1"/>
</dbReference>
<feature type="domain" description="Cadherin" evidence="20">
    <location>
        <begin position="1965"/>
        <end position="2066"/>
    </location>
</feature>
<dbReference type="SMART" id="SM00282">
    <property type="entry name" value="LamG"/>
    <property type="match status" value="1"/>
</dbReference>
<feature type="domain" description="Cadherin" evidence="20">
    <location>
        <begin position="370"/>
        <end position="465"/>
    </location>
</feature>
<keyword evidence="12" id="KW-0325">Glycoprotein</keyword>
<dbReference type="PANTHER" id="PTHR24026">
    <property type="entry name" value="FAT ATYPICAL CADHERIN-RELATED"/>
    <property type="match status" value="1"/>
</dbReference>
<dbReference type="FunFam" id="2.60.40.60:FF:000084">
    <property type="entry name" value="FAT atypical cadherin 3"/>
    <property type="match status" value="1"/>
</dbReference>
<feature type="domain" description="Cadherin" evidence="20">
    <location>
        <begin position="2376"/>
        <end position="2477"/>
    </location>
</feature>
<name>A0A3Q2VPM5_HAPBU</name>
<dbReference type="Gene3D" id="2.60.120.200">
    <property type="match status" value="1"/>
</dbReference>
<evidence type="ECO:0000256" key="10">
    <source>
        <dbReference type="ARBA" id="ARBA00023136"/>
    </source>
</evidence>
<keyword evidence="10 16" id="KW-0472">Membrane</keyword>
<feature type="domain" description="Cadherin" evidence="20">
    <location>
        <begin position="1864"/>
        <end position="1964"/>
    </location>
</feature>
<keyword evidence="2" id="KW-1003">Cell membrane</keyword>
<evidence type="ECO:0000256" key="11">
    <source>
        <dbReference type="ARBA" id="ARBA00023157"/>
    </source>
</evidence>
<dbReference type="GO" id="GO:0005886">
    <property type="term" value="C:plasma membrane"/>
    <property type="evidence" value="ECO:0007669"/>
    <property type="project" value="UniProtKB-SubCell"/>
</dbReference>
<keyword evidence="11 14" id="KW-1015">Disulfide bond</keyword>
<dbReference type="Pfam" id="PF00028">
    <property type="entry name" value="Cadherin"/>
    <property type="match status" value="29"/>
</dbReference>
<dbReference type="FunFam" id="2.60.40.60:FF:000064">
    <property type="entry name" value="FAT atypical cadherin 1"/>
    <property type="match status" value="1"/>
</dbReference>
<dbReference type="SMART" id="SM00181">
    <property type="entry name" value="EGF"/>
    <property type="match status" value="2"/>
</dbReference>
<dbReference type="PROSITE" id="PS00022">
    <property type="entry name" value="EGF_1"/>
    <property type="match status" value="1"/>
</dbReference>
<feature type="region of interest" description="Disordered" evidence="15">
    <location>
        <begin position="4312"/>
        <end position="4360"/>
    </location>
</feature>
<dbReference type="FunFam" id="2.60.40.60:FF:000037">
    <property type="entry name" value="FAT atypical cadherin 1"/>
    <property type="match status" value="1"/>
</dbReference>
<evidence type="ECO:0000313" key="22">
    <source>
        <dbReference type="Proteomes" id="UP000264840"/>
    </source>
</evidence>
<evidence type="ECO:0000256" key="3">
    <source>
        <dbReference type="ARBA" id="ARBA00022536"/>
    </source>
</evidence>
<feature type="domain" description="Cadherin" evidence="20">
    <location>
        <begin position="1446"/>
        <end position="1551"/>
    </location>
</feature>